<name>A0A9P5ZWB7_PLEER</name>
<dbReference type="Proteomes" id="UP000807025">
    <property type="component" value="Unassembled WGS sequence"/>
</dbReference>
<reference evidence="1" key="1">
    <citation type="submission" date="2020-11" db="EMBL/GenBank/DDBJ databases">
        <authorList>
            <consortium name="DOE Joint Genome Institute"/>
            <person name="Ahrendt S."/>
            <person name="Riley R."/>
            <person name="Andreopoulos W."/>
            <person name="Labutti K."/>
            <person name="Pangilinan J."/>
            <person name="Ruiz-Duenas F.J."/>
            <person name="Barrasa J.M."/>
            <person name="Sanchez-Garcia M."/>
            <person name="Camarero S."/>
            <person name="Miyauchi S."/>
            <person name="Serrano A."/>
            <person name="Linde D."/>
            <person name="Babiker R."/>
            <person name="Drula E."/>
            <person name="Ayuso-Fernandez I."/>
            <person name="Pacheco R."/>
            <person name="Padilla G."/>
            <person name="Ferreira P."/>
            <person name="Barriuso J."/>
            <person name="Kellner H."/>
            <person name="Castanera R."/>
            <person name="Alfaro M."/>
            <person name="Ramirez L."/>
            <person name="Pisabarro A.G."/>
            <person name="Kuo A."/>
            <person name="Tritt A."/>
            <person name="Lipzen A."/>
            <person name="He G."/>
            <person name="Yan M."/>
            <person name="Ng V."/>
            <person name="Cullen D."/>
            <person name="Martin F."/>
            <person name="Rosso M.-N."/>
            <person name="Henrissat B."/>
            <person name="Hibbett D."/>
            <person name="Martinez A.T."/>
            <person name="Grigoriev I.V."/>
        </authorList>
    </citation>
    <scope>NUCLEOTIDE SEQUENCE</scope>
    <source>
        <strain evidence="1">ATCC 90797</strain>
    </source>
</reference>
<accession>A0A9P5ZWB7</accession>
<sequence>MRVREYERRKSGRDWRNIIRNGTGRGLRPIPSPIPSLPECPAVPAACQASSPRKKKNGVSCMSLRDDPCILHMAVLLLSLSSLPRSSFLRPFFLTPQFLPSLPPRFLTSSFDFLRSTGEARAVHDAWTWDMGLGLRRRRHQIGGEEGVTPCRLLRAPGH</sequence>
<evidence type="ECO:0000313" key="1">
    <source>
        <dbReference type="EMBL" id="KAF9494687.1"/>
    </source>
</evidence>
<comment type="caution">
    <text evidence="1">The sequence shown here is derived from an EMBL/GenBank/DDBJ whole genome shotgun (WGS) entry which is preliminary data.</text>
</comment>
<protein>
    <submittedName>
        <fullName evidence="1">Uncharacterized protein</fullName>
    </submittedName>
</protein>
<dbReference type="AlphaFoldDB" id="A0A9P5ZWB7"/>
<evidence type="ECO:0000313" key="2">
    <source>
        <dbReference type="Proteomes" id="UP000807025"/>
    </source>
</evidence>
<organism evidence="1 2">
    <name type="scientific">Pleurotus eryngii</name>
    <name type="common">Boletus of the steppes</name>
    <dbReference type="NCBI Taxonomy" id="5323"/>
    <lineage>
        <taxon>Eukaryota</taxon>
        <taxon>Fungi</taxon>
        <taxon>Dikarya</taxon>
        <taxon>Basidiomycota</taxon>
        <taxon>Agaricomycotina</taxon>
        <taxon>Agaricomycetes</taxon>
        <taxon>Agaricomycetidae</taxon>
        <taxon>Agaricales</taxon>
        <taxon>Pleurotineae</taxon>
        <taxon>Pleurotaceae</taxon>
        <taxon>Pleurotus</taxon>
    </lineage>
</organism>
<proteinExistence type="predicted"/>
<keyword evidence="2" id="KW-1185">Reference proteome</keyword>
<dbReference type="EMBL" id="MU154569">
    <property type="protein sequence ID" value="KAF9494687.1"/>
    <property type="molecule type" value="Genomic_DNA"/>
</dbReference>
<gene>
    <name evidence="1" type="ORF">BDN71DRAFT_929605</name>
</gene>